<proteinExistence type="predicted"/>
<evidence type="ECO:0000313" key="2">
    <source>
        <dbReference type="Proteomes" id="UP000308600"/>
    </source>
</evidence>
<name>A0ACD3B5Y9_9AGAR</name>
<dbReference type="EMBL" id="ML208277">
    <property type="protein sequence ID" value="TFK73307.1"/>
    <property type="molecule type" value="Genomic_DNA"/>
</dbReference>
<sequence length="178" mass="19890">MDNRKGREEIESAQCRPKGGIDGTWEFPVHHPLERASERRIPVQWEFPNLVQCTDLNEFQCPPSGDDGGGGGDETIVSMMSTVMARFEQDYDSGAGTGGVDITCALASFILTVIDVEEKGYDGRACWRHLSRLGVLRRRFGFGSFEHAHRMMTRTSLPKGRQCLRDGRKEERGLLGIS</sequence>
<keyword evidence="2" id="KW-1185">Reference proteome</keyword>
<accession>A0ACD3B5Y9</accession>
<protein>
    <submittedName>
        <fullName evidence="1">Uncharacterized protein</fullName>
    </submittedName>
</protein>
<evidence type="ECO:0000313" key="1">
    <source>
        <dbReference type="EMBL" id="TFK73307.1"/>
    </source>
</evidence>
<reference evidence="1 2" key="1">
    <citation type="journal article" date="2019" name="Nat. Ecol. Evol.">
        <title>Megaphylogeny resolves global patterns of mushroom evolution.</title>
        <authorList>
            <person name="Varga T."/>
            <person name="Krizsan K."/>
            <person name="Foldi C."/>
            <person name="Dima B."/>
            <person name="Sanchez-Garcia M."/>
            <person name="Sanchez-Ramirez S."/>
            <person name="Szollosi G.J."/>
            <person name="Szarkandi J.G."/>
            <person name="Papp V."/>
            <person name="Albert L."/>
            <person name="Andreopoulos W."/>
            <person name="Angelini C."/>
            <person name="Antonin V."/>
            <person name="Barry K.W."/>
            <person name="Bougher N.L."/>
            <person name="Buchanan P."/>
            <person name="Buyck B."/>
            <person name="Bense V."/>
            <person name="Catcheside P."/>
            <person name="Chovatia M."/>
            <person name="Cooper J."/>
            <person name="Damon W."/>
            <person name="Desjardin D."/>
            <person name="Finy P."/>
            <person name="Geml J."/>
            <person name="Haridas S."/>
            <person name="Hughes K."/>
            <person name="Justo A."/>
            <person name="Karasinski D."/>
            <person name="Kautmanova I."/>
            <person name="Kiss B."/>
            <person name="Kocsube S."/>
            <person name="Kotiranta H."/>
            <person name="LaButti K.M."/>
            <person name="Lechner B.E."/>
            <person name="Liimatainen K."/>
            <person name="Lipzen A."/>
            <person name="Lukacs Z."/>
            <person name="Mihaltcheva S."/>
            <person name="Morgado L.N."/>
            <person name="Niskanen T."/>
            <person name="Noordeloos M.E."/>
            <person name="Ohm R.A."/>
            <person name="Ortiz-Santana B."/>
            <person name="Ovrebo C."/>
            <person name="Racz N."/>
            <person name="Riley R."/>
            <person name="Savchenko A."/>
            <person name="Shiryaev A."/>
            <person name="Soop K."/>
            <person name="Spirin V."/>
            <person name="Szebenyi C."/>
            <person name="Tomsovsky M."/>
            <person name="Tulloss R.E."/>
            <person name="Uehling J."/>
            <person name="Grigoriev I.V."/>
            <person name="Vagvolgyi C."/>
            <person name="Papp T."/>
            <person name="Martin F.M."/>
            <person name="Miettinen O."/>
            <person name="Hibbett D.S."/>
            <person name="Nagy L.G."/>
        </authorList>
    </citation>
    <scope>NUCLEOTIDE SEQUENCE [LARGE SCALE GENOMIC DNA]</scope>
    <source>
        <strain evidence="1 2">NL-1719</strain>
    </source>
</reference>
<organism evidence="1 2">
    <name type="scientific">Pluteus cervinus</name>
    <dbReference type="NCBI Taxonomy" id="181527"/>
    <lineage>
        <taxon>Eukaryota</taxon>
        <taxon>Fungi</taxon>
        <taxon>Dikarya</taxon>
        <taxon>Basidiomycota</taxon>
        <taxon>Agaricomycotina</taxon>
        <taxon>Agaricomycetes</taxon>
        <taxon>Agaricomycetidae</taxon>
        <taxon>Agaricales</taxon>
        <taxon>Pluteineae</taxon>
        <taxon>Pluteaceae</taxon>
        <taxon>Pluteus</taxon>
    </lineage>
</organism>
<dbReference type="Proteomes" id="UP000308600">
    <property type="component" value="Unassembled WGS sequence"/>
</dbReference>
<gene>
    <name evidence="1" type="ORF">BDN72DRAFT_835045</name>
</gene>